<dbReference type="EMBL" id="CP018791">
    <property type="protein sequence ID" value="ARR01706.1"/>
    <property type="molecule type" value="Genomic_DNA"/>
</dbReference>
<proteinExistence type="predicted"/>
<evidence type="ECO:0000313" key="3">
    <source>
        <dbReference type="EMBL" id="ARR01706.1"/>
    </source>
</evidence>
<dbReference type="Pfam" id="PF12870">
    <property type="entry name" value="DUF4878"/>
    <property type="match status" value="1"/>
</dbReference>
<gene>
    <name evidence="3" type="ORF">CVIC8964_0269</name>
</gene>
<dbReference type="Proteomes" id="UP000194265">
    <property type="component" value="Chromosome"/>
</dbReference>
<name>A0A1X9SZV7_9BACT</name>
<dbReference type="Gene3D" id="3.10.450.50">
    <property type="match status" value="1"/>
</dbReference>
<evidence type="ECO:0000256" key="1">
    <source>
        <dbReference type="SAM" id="SignalP"/>
    </source>
</evidence>
<sequence length="124" mass="13583">MKRVALVVVFLFILAGCGSDSSSAADILNQVKDGNIKEAIKVALPEEIKSSPAIEYIEGAINATIEQNKTTNTSKVIKDIEILSQNNSENNTQITIKIKSENSHIDGDKIRLQRDSSGEWQIVK</sequence>
<evidence type="ECO:0000259" key="2">
    <source>
        <dbReference type="Pfam" id="PF12870"/>
    </source>
</evidence>
<dbReference type="PROSITE" id="PS51257">
    <property type="entry name" value="PROKAR_LIPOPROTEIN"/>
    <property type="match status" value="1"/>
</dbReference>
<accession>A0A1X9SZV7</accession>
<feature type="chain" id="PRO_5011010819" description="DUF4878 domain-containing protein" evidence="1">
    <location>
        <begin position="25"/>
        <end position="124"/>
    </location>
</feature>
<protein>
    <recommendedName>
        <fullName evidence="2">DUF4878 domain-containing protein</fullName>
    </recommendedName>
</protein>
<organism evidence="3 4">
    <name type="scientific">Campylobacter vicugnae</name>
    <dbReference type="NCBI Taxonomy" id="1660076"/>
    <lineage>
        <taxon>Bacteria</taxon>
        <taxon>Pseudomonadati</taxon>
        <taxon>Campylobacterota</taxon>
        <taxon>Epsilonproteobacteria</taxon>
        <taxon>Campylobacterales</taxon>
        <taxon>Campylobacteraceae</taxon>
        <taxon>Campylobacter</taxon>
    </lineage>
</organism>
<dbReference type="InterPro" id="IPR024267">
    <property type="entry name" value="DUF4878"/>
</dbReference>
<evidence type="ECO:0000313" key="4">
    <source>
        <dbReference type="Proteomes" id="UP000194265"/>
    </source>
</evidence>
<dbReference type="STRING" id="1660074.CVIC8964_0269"/>
<reference evidence="3 4" key="1">
    <citation type="journal article" date="2017" name="Genome Biol. Evol.">
        <title>Comparative Genomic Analysis Identifies a Campylobacter Clade Deficient in Selenium Metabolism.</title>
        <authorList>
            <person name="Miller W.G."/>
            <person name="Yee E."/>
            <person name="Lopes B.S."/>
            <person name="Chapman M.H."/>
            <person name="Huynh S."/>
            <person name="Bono J.L."/>
            <person name="Parker C.T."/>
            <person name="Strachan N.J.C."/>
            <person name="Forbes K.J."/>
        </authorList>
    </citation>
    <scope>NUCLEOTIDE SEQUENCE [LARGE SCALE GENOMIC DNA]</scope>
    <source>
        <strain evidence="3 4">RM8964</strain>
    </source>
</reference>
<dbReference type="OrthoDB" id="5360687at2"/>
<keyword evidence="1" id="KW-0732">Signal</keyword>
<dbReference type="RefSeq" id="WP_086333374.1">
    <property type="nucleotide sequence ID" value="NZ_CP018791.1"/>
</dbReference>
<dbReference type="AlphaFoldDB" id="A0A1X9SZV7"/>
<feature type="signal peptide" evidence="1">
    <location>
        <begin position="1"/>
        <end position="24"/>
    </location>
</feature>
<feature type="domain" description="DUF4878" evidence="2">
    <location>
        <begin position="16"/>
        <end position="122"/>
    </location>
</feature>